<dbReference type="PROSITE" id="PS50294">
    <property type="entry name" value="WD_REPEATS_REGION"/>
    <property type="match status" value="1"/>
</dbReference>
<keyword evidence="1 3" id="KW-0853">WD repeat</keyword>
<dbReference type="SMART" id="SM00320">
    <property type="entry name" value="WD40"/>
    <property type="match status" value="8"/>
</dbReference>
<dbReference type="EMBL" id="CP042425">
    <property type="protein sequence ID" value="QEL14100.1"/>
    <property type="molecule type" value="Genomic_DNA"/>
</dbReference>
<dbReference type="SUPFAM" id="SSF50978">
    <property type="entry name" value="WD40 repeat-like"/>
    <property type="match status" value="1"/>
</dbReference>
<dbReference type="PANTHER" id="PTHR19848">
    <property type="entry name" value="WD40 REPEAT PROTEIN"/>
    <property type="match status" value="1"/>
</dbReference>
<evidence type="ECO:0000256" key="3">
    <source>
        <dbReference type="PROSITE-ProRule" id="PRU00221"/>
    </source>
</evidence>
<reference evidence="5" key="1">
    <citation type="submission" date="2019-08" db="EMBL/GenBank/DDBJ databases">
        <title>Limnoglobus roseus gen. nov., sp. nov., a novel freshwater planctomycete with a giant genome from the family Gemmataceae.</title>
        <authorList>
            <person name="Kulichevskaya I.S."/>
            <person name="Naumoff D.G."/>
            <person name="Miroshnikov K."/>
            <person name="Ivanova A."/>
            <person name="Philippov D.A."/>
            <person name="Hakobyan A."/>
            <person name="Rijpstra I.C."/>
            <person name="Sinninghe Damste J.S."/>
            <person name="Liesack W."/>
            <person name="Dedysh S.N."/>
        </authorList>
    </citation>
    <scope>NUCLEOTIDE SEQUENCE [LARGE SCALE GENOMIC DNA]</scope>
    <source>
        <strain evidence="5">PX52</strain>
    </source>
</reference>
<evidence type="ECO:0000313" key="5">
    <source>
        <dbReference type="Proteomes" id="UP000324974"/>
    </source>
</evidence>
<evidence type="ECO:0000256" key="2">
    <source>
        <dbReference type="ARBA" id="ARBA00022737"/>
    </source>
</evidence>
<protein>
    <submittedName>
        <fullName evidence="4">WD-40 repeat protein</fullName>
    </submittedName>
</protein>
<keyword evidence="2" id="KW-0677">Repeat</keyword>
<dbReference type="Proteomes" id="UP000324974">
    <property type="component" value="Chromosome"/>
</dbReference>
<evidence type="ECO:0000313" key="4">
    <source>
        <dbReference type="EMBL" id="QEL14100.1"/>
    </source>
</evidence>
<name>A0A5C1A609_9BACT</name>
<dbReference type="PANTHER" id="PTHR19848:SF8">
    <property type="entry name" value="F-BOX AND WD REPEAT DOMAIN CONTAINING 7"/>
    <property type="match status" value="1"/>
</dbReference>
<proteinExistence type="predicted"/>
<keyword evidence="5" id="KW-1185">Reference proteome</keyword>
<dbReference type="InterPro" id="IPR015943">
    <property type="entry name" value="WD40/YVTN_repeat-like_dom_sf"/>
</dbReference>
<sequence>MPPKSADNRLRPTWAARVPDHVIGLTWSPDGKFLAAAAVSGPVHVFDATGKPVATLAGHTHGTMAVAWKPTGELLATAGQDGKVRVWDAALWQERAAFDGGSPWVERLAFSPDGSHLASAAGKKVRVWDAAGEMVREFADHKSTVSHLAWRGSQVTVAAYGGVRLYDIATGNTVLDFAWKGAPLAIAWSPNGAMLAHGNQDATIHFWYTARPDSPLQMSGYATKVRELSWDASSRYLACGGSSAVCVWDCGGKGPEGSKPQMLPCGEEPLSAVAWQRRGYLLASGGPDGRVLLWQPANKKGPLVGTNGGDAGVTVLGWAPDDKTLAVGDADGGVRALKVN</sequence>
<dbReference type="OrthoDB" id="134501at2"/>
<dbReference type="CDD" id="cd00200">
    <property type="entry name" value="WD40"/>
    <property type="match status" value="1"/>
</dbReference>
<organism evidence="4 5">
    <name type="scientific">Limnoglobus roseus</name>
    <dbReference type="NCBI Taxonomy" id="2598579"/>
    <lineage>
        <taxon>Bacteria</taxon>
        <taxon>Pseudomonadati</taxon>
        <taxon>Planctomycetota</taxon>
        <taxon>Planctomycetia</taxon>
        <taxon>Gemmatales</taxon>
        <taxon>Gemmataceae</taxon>
        <taxon>Limnoglobus</taxon>
    </lineage>
</organism>
<feature type="repeat" description="WD" evidence="3">
    <location>
        <begin position="56"/>
        <end position="88"/>
    </location>
</feature>
<feature type="repeat" description="WD" evidence="3">
    <location>
        <begin position="185"/>
        <end position="207"/>
    </location>
</feature>
<dbReference type="Pfam" id="PF00400">
    <property type="entry name" value="WD40"/>
    <property type="match status" value="5"/>
</dbReference>
<evidence type="ECO:0000256" key="1">
    <source>
        <dbReference type="ARBA" id="ARBA00022574"/>
    </source>
</evidence>
<accession>A0A5C1A609</accession>
<dbReference type="AlphaFoldDB" id="A0A5C1A609"/>
<dbReference type="InterPro" id="IPR036322">
    <property type="entry name" value="WD40_repeat_dom_sf"/>
</dbReference>
<dbReference type="Gene3D" id="2.130.10.10">
    <property type="entry name" value="YVTN repeat-like/Quinoprotein amine dehydrogenase"/>
    <property type="match status" value="2"/>
</dbReference>
<dbReference type="InterPro" id="IPR001680">
    <property type="entry name" value="WD40_rpt"/>
</dbReference>
<dbReference type="PROSITE" id="PS50082">
    <property type="entry name" value="WD_REPEATS_2"/>
    <property type="match status" value="3"/>
</dbReference>
<dbReference type="KEGG" id="lrs:PX52LOC_00964"/>
<gene>
    <name evidence="4" type="ORF">PX52LOC_00964</name>
</gene>
<feature type="repeat" description="WD" evidence="3">
    <location>
        <begin position="263"/>
        <end position="295"/>
    </location>
</feature>
<dbReference type="RefSeq" id="WP_149109016.1">
    <property type="nucleotide sequence ID" value="NZ_CP042425.1"/>
</dbReference>